<gene>
    <name evidence="2" type="ORF">BRAFLDRAFT_72233</name>
</gene>
<evidence type="ECO:0000313" key="2">
    <source>
        <dbReference type="EMBL" id="EEN50369.1"/>
    </source>
</evidence>
<accession>C3ZAG6</accession>
<proteinExistence type="predicted"/>
<sequence>MIDKKPASYGLPHKQRPRSVERFPGFRPSNTNFSKIALRFRADSYYWDTPTGRRHLHSFADPVMITNFTAKDSGVYTLVADKAADSFPTTQAEVHHYSNDVTSPSVRSGDPEAGLDHCYASAAPPPLPVCDDEDNSSPQAADHYEDIDLPEIAPGQPASQTSTEETKSDEEEMPYGIAASNSVYEDANTYHRTSSDNNTQTSQYCAVDANQIETNCSLSRNSLYGHHSENIAVARYCSNATEGLGTLYGSCPSTDE</sequence>
<dbReference type="InParanoid" id="C3ZAG6"/>
<dbReference type="EMBL" id="GG666602">
    <property type="protein sequence ID" value="EEN50369.1"/>
    <property type="molecule type" value="Genomic_DNA"/>
</dbReference>
<feature type="region of interest" description="Disordered" evidence="1">
    <location>
        <begin position="1"/>
        <end position="25"/>
    </location>
</feature>
<evidence type="ECO:0000256" key="1">
    <source>
        <dbReference type="SAM" id="MobiDB-lite"/>
    </source>
</evidence>
<feature type="region of interest" description="Disordered" evidence="1">
    <location>
        <begin position="95"/>
        <end position="174"/>
    </location>
</feature>
<organism>
    <name type="scientific">Branchiostoma floridae</name>
    <name type="common">Florida lancelet</name>
    <name type="synonym">Amphioxus</name>
    <dbReference type="NCBI Taxonomy" id="7739"/>
    <lineage>
        <taxon>Eukaryota</taxon>
        <taxon>Metazoa</taxon>
        <taxon>Chordata</taxon>
        <taxon>Cephalochordata</taxon>
        <taxon>Leptocardii</taxon>
        <taxon>Amphioxiformes</taxon>
        <taxon>Branchiostomatidae</taxon>
        <taxon>Branchiostoma</taxon>
    </lineage>
</organism>
<reference evidence="2" key="1">
    <citation type="journal article" date="2008" name="Nature">
        <title>The amphioxus genome and the evolution of the chordate karyotype.</title>
        <authorList>
            <consortium name="US DOE Joint Genome Institute (JGI-PGF)"/>
            <person name="Putnam N.H."/>
            <person name="Butts T."/>
            <person name="Ferrier D.E.K."/>
            <person name="Furlong R.F."/>
            <person name="Hellsten U."/>
            <person name="Kawashima T."/>
            <person name="Robinson-Rechavi M."/>
            <person name="Shoguchi E."/>
            <person name="Terry A."/>
            <person name="Yu J.-K."/>
            <person name="Benito-Gutierrez E.L."/>
            <person name="Dubchak I."/>
            <person name="Garcia-Fernandez J."/>
            <person name="Gibson-Brown J.J."/>
            <person name="Grigoriev I.V."/>
            <person name="Horton A.C."/>
            <person name="de Jong P.J."/>
            <person name="Jurka J."/>
            <person name="Kapitonov V.V."/>
            <person name="Kohara Y."/>
            <person name="Kuroki Y."/>
            <person name="Lindquist E."/>
            <person name="Lucas S."/>
            <person name="Osoegawa K."/>
            <person name="Pennacchio L.A."/>
            <person name="Salamov A.A."/>
            <person name="Satou Y."/>
            <person name="Sauka-Spengler T."/>
            <person name="Schmutz J."/>
            <person name="Shin-I T."/>
            <person name="Toyoda A."/>
            <person name="Bronner-Fraser M."/>
            <person name="Fujiyama A."/>
            <person name="Holland L.Z."/>
            <person name="Holland P.W.H."/>
            <person name="Satoh N."/>
            <person name="Rokhsar D.S."/>
        </authorList>
    </citation>
    <scope>NUCLEOTIDE SEQUENCE [LARGE SCALE GENOMIC DNA]</scope>
    <source>
        <strain evidence="2">S238N-H82</strain>
        <tissue evidence="2">Testes</tissue>
    </source>
</reference>
<protein>
    <submittedName>
        <fullName evidence="2">Uncharacterized protein</fullName>
    </submittedName>
</protein>
<dbReference type="AlphaFoldDB" id="C3ZAG6"/>
<name>C3ZAG6_BRAFL</name>